<dbReference type="Gene3D" id="3.30.930.10">
    <property type="entry name" value="Bira Bifunctional Protein, Domain 2"/>
    <property type="match status" value="1"/>
</dbReference>
<feature type="region of interest" description="Disordered" evidence="10">
    <location>
        <begin position="543"/>
        <end position="563"/>
    </location>
</feature>
<dbReference type="PANTHER" id="PTHR11777">
    <property type="entry name" value="ALANYL-TRNA SYNTHETASE"/>
    <property type="match status" value="1"/>
</dbReference>
<keyword evidence="5" id="KW-0547">Nucleotide-binding</keyword>
<dbReference type="GO" id="GO:0016874">
    <property type="term" value="F:ligase activity"/>
    <property type="evidence" value="ECO:0007669"/>
    <property type="project" value="UniProtKB-KW"/>
</dbReference>
<evidence type="ECO:0000256" key="10">
    <source>
        <dbReference type="SAM" id="MobiDB-lite"/>
    </source>
</evidence>
<evidence type="ECO:0000313" key="13">
    <source>
        <dbReference type="Proteomes" id="UP001651158"/>
    </source>
</evidence>
<organism evidence="12 13">
    <name type="scientific">Taenia crassiceps</name>
    <dbReference type="NCBI Taxonomy" id="6207"/>
    <lineage>
        <taxon>Eukaryota</taxon>
        <taxon>Metazoa</taxon>
        <taxon>Spiralia</taxon>
        <taxon>Lophotrochozoa</taxon>
        <taxon>Platyhelminthes</taxon>
        <taxon>Cestoda</taxon>
        <taxon>Eucestoda</taxon>
        <taxon>Cyclophyllidea</taxon>
        <taxon>Taeniidae</taxon>
        <taxon>Taenia</taxon>
    </lineage>
</organism>
<dbReference type="InterPro" id="IPR018162">
    <property type="entry name" value="Ala-tRNA-ligase_IIc_anticod-bd"/>
</dbReference>
<dbReference type="EC" id="6.1.1.7" evidence="2"/>
<dbReference type="InterPro" id="IPR012947">
    <property type="entry name" value="tRNA_SAD"/>
</dbReference>
<comment type="similarity">
    <text evidence="1">Belongs to the class-II aminoacyl-tRNA synthetase family.</text>
</comment>
<dbReference type="Proteomes" id="UP001651158">
    <property type="component" value="Unassembled WGS sequence"/>
</dbReference>
<keyword evidence="8" id="KW-0648">Protein biosynthesis</keyword>
<dbReference type="PANTHER" id="PTHR11777:SF9">
    <property type="entry name" value="ALANINE--TRNA LIGASE, CYTOPLASMIC"/>
    <property type="match status" value="1"/>
</dbReference>
<dbReference type="SUPFAM" id="SSF55186">
    <property type="entry name" value="ThrRS/AlaRS common domain"/>
    <property type="match status" value="1"/>
</dbReference>
<evidence type="ECO:0000256" key="4">
    <source>
        <dbReference type="ARBA" id="ARBA00022598"/>
    </source>
</evidence>
<keyword evidence="6" id="KW-0067">ATP-binding</keyword>
<evidence type="ECO:0000256" key="7">
    <source>
        <dbReference type="ARBA" id="ARBA00022884"/>
    </source>
</evidence>
<keyword evidence="13" id="KW-1185">Reference proteome</keyword>
<reference evidence="12 13" key="1">
    <citation type="journal article" date="2022" name="Front. Cell. Infect. Microbiol.">
        <title>The Genomes of Two Strains of Taenia crassiceps the Animal Model for the Study of Human Cysticercosis.</title>
        <authorList>
            <person name="Bobes R.J."/>
            <person name="Estrada K."/>
            <person name="Rios-Valencia D.G."/>
            <person name="Calderon-Gallegos A."/>
            <person name="de la Torre P."/>
            <person name="Carrero J.C."/>
            <person name="Sanchez-Flores A."/>
            <person name="Laclette J.P."/>
        </authorList>
    </citation>
    <scope>NUCLEOTIDE SEQUENCE [LARGE SCALE GENOMIC DNA]</scope>
    <source>
        <strain evidence="12">WFUcys</strain>
    </source>
</reference>
<dbReference type="SUPFAM" id="SSF55681">
    <property type="entry name" value="Class II aaRS and biotin synthetases"/>
    <property type="match status" value="1"/>
</dbReference>
<evidence type="ECO:0000313" key="12">
    <source>
        <dbReference type="EMBL" id="KAL5107769.1"/>
    </source>
</evidence>
<keyword evidence="7" id="KW-0694">RNA-binding</keyword>
<evidence type="ECO:0000256" key="9">
    <source>
        <dbReference type="ARBA" id="ARBA00023146"/>
    </source>
</evidence>
<dbReference type="InterPro" id="IPR045864">
    <property type="entry name" value="aa-tRNA-synth_II/BPL/LPL"/>
</dbReference>
<accession>A0ABR4QE72</accession>
<dbReference type="PROSITE" id="PS50860">
    <property type="entry name" value="AA_TRNA_LIGASE_II_ALA"/>
    <property type="match status" value="1"/>
</dbReference>
<dbReference type="InterPro" id="IPR050058">
    <property type="entry name" value="Ala-tRNA_ligase"/>
</dbReference>
<evidence type="ECO:0000256" key="2">
    <source>
        <dbReference type="ARBA" id="ARBA00013168"/>
    </source>
</evidence>
<dbReference type="SUPFAM" id="SSF101353">
    <property type="entry name" value="Putative anticodon-binding domain of alanyl-tRNA synthetase (AlaRS)"/>
    <property type="match status" value="1"/>
</dbReference>
<comment type="caution">
    <text evidence="12">The sequence shown here is derived from an EMBL/GenBank/DDBJ whole genome shotgun (WGS) entry which is preliminary data.</text>
</comment>
<gene>
    <name evidence="12" type="ORF">TcWFU_005498</name>
</gene>
<keyword evidence="9" id="KW-0030">Aminoacyl-tRNA synthetase</keyword>
<keyword evidence="4 12" id="KW-0436">Ligase</keyword>
<dbReference type="CDD" id="cd00673">
    <property type="entry name" value="AlaRS_core"/>
    <property type="match status" value="1"/>
</dbReference>
<evidence type="ECO:0000256" key="8">
    <source>
        <dbReference type="ARBA" id="ARBA00022917"/>
    </source>
</evidence>
<dbReference type="Pfam" id="PF01411">
    <property type="entry name" value="tRNA-synt_2c"/>
    <property type="match status" value="2"/>
</dbReference>
<dbReference type="InterPro" id="IPR018163">
    <property type="entry name" value="Thr/Ala-tRNA-synth_IIc_edit"/>
</dbReference>
<evidence type="ECO:0000256" key="1">
    <source>
        <dbReference type="ARBA" id="ARBA00008226"/>
    </source>
</evidence>
<protein>
    <recommendedName>
        <fullName evidence="2">alanine--tRNA ligase</fullName>
        <ecNumber evidence="2">6.1.1.7</ecNumber>
    </recommendedName>
</protein>
<sequence length="1142" mass="126465">MPPSLTTDDPLPMENVQLITRDRGHTLVAPSAVYPRHQEGSYFVNSGMSQFKPLFIRNRKDDGGCAPEFFRLNKAANSQPCIRIGGRHDDLNEVGYDTSHHTMFEMLGNWSFGAYGKEVACRQIWQFLTGVLGLPPSCLYVTYFGGSDVLGLPADDESRDIWLSLGVSDQKLLPFGAEWNFWRADQASGGGLCGPSTEIHVDFAALSGRRDLNCARCMVNSGGARIVELWNCVFITHRMVEETDFRSALLPLSYLSVDTGMGLERLTSVMQGTMTTYDTDVFMPLFDFIHSEALRITGHIIPSYSSYYIIPAESEEESSDHGKVESDHPIPRQNKPSKISNFLRTFHLGHKESDKQAEMDHPARASTAPIEYETLHRDVAYRLVADHSRALSLALRDGLLPGRQGVGLKLRHLIYRATRAAVLTGLDSATKPSLLQRIIAQIPPAAPFSSDIEGPLARPSTPVLSTEQISEVIEKEVNRFIPRLSKLEDAFNTCLRDAAELGSLSDCQVEGLQAGLYGEPVSWDMICAQARWYGLKTPLGPPQPKAIRRSSVSPSASPSLGNSNRLRTLLDGLPATRDHSKYQIERVLRAKSSSSGYDSSYIYEVPPLKAKLVALIHGDSDNLQLVTDPVHFTKVLSSSQSGGNQRGLIFDQSNFFSPCGEQISDVGVIKAEADQKSLFKVLFAEKIFENSSTLSDGGWVIHWVTPYGLVKENIPTDSLYLCPDSDRRFSLMKSHTAQHLLHWAFEDELASMNSCGRSTNPDSSIQLSTFHRGGRVEPDHCSVRLALLETPAKLEALVEAVQARCRAVIEAKMPIVCQEVELGQVIEKSFVKRFAWATYPPMVRVICIGGDLQTIEEKLDGPPAFFSAELCGGTHLHHTEDLVDVVIVGLRCRNQSIKEFVAISGASAARSRDYGERMLSQVSNELEVLRTESREAEGSMSWLLDCAERLIALMSQVDSILGGLEENLPYLHRSALMRCQKRSSTLLGGIKNAMRDCASIPARVDPLMVAQLERLFKESQTGAEGSPFVGAFSISNFDKLALSILHLSPKTPIILYQKGLAVFYHPEAKGKAVEWATAATDRLDLGDRNLGICVEDFRKDSLDSGADHFAVVRLFSLKDQRQRDWKPHFDKLLHSTTESLFT</sequence>
<feature type="compositionally biased region" description="Low complexity" evidence="10">
    <location>
        <begin position="550"/>
        <end position="559"/>
    </location>
</feature>
<proteinExistence type="inferred from homology"/>
<evidence type="ECO:0000259" key="11">
    <source>
        <dbReference type="PROSITE" id="PS50860"/>
    </source>
</evidence>
<dbReference type="Gene3D" id="3.30.980.10">
    <property type="entry name" value="Threonyl-trna Synthetase, Chain A, domain 2"/>
    <property type="match status" value="1"/>
</dbReference>
<dbReference type="InterPro" id="IPR018165">
    <property type="entry name" value="Ala-tRNA-synth_IIc_core"/>
</dbReference>
<dbReference type="InterPro" id="IPR002318">
    <property type="entry name" value="Ala-tRNA-lgiase_IIc"/>
</dbReference>
<evidence type="ECO:0000256" key="5">
    <source>
        <dbReference type="ARBA" id="ARBA00022741"/>
    </source>
</evidence>
<dbReference type="InterPro" id="IPR018164">
    <property type="entry name" value="Ala-tRNA-synth_IIc_N"/>
</dbReference>
<name>A0ABR4QE72_9CEST</name>
<evidence type="ECO:0000256" key="6">
    <source>
        <dbReference type="ARBA" id="ARBA00022840"/>
    </source>
</evidence>
<dbReference type="Pfam" id="PF07973">
    <property type="entry name" value="tRNA_SAD"/>
    <property type="match status" value="1"/>
</dbReference>
<evidence type="ECO:0000256" key="3">
    <source>
        <dbReference type="ARBA" id="ARBA00022555"/>
    </source>
</evidence>
<keyword evidence="3" id="KW-0820">tRNA-binding</keyword>
<dbReference type="PRINTS" id="PR00980">
    <property type="entry name" value="TRNASYNTHALA"/>
</dbReference>
<feature type="domain" description="Alanyl-transfer RNA synthetases family profile" evidence="11">
    <location>
        <begin position="21"/>
        <end position="914"/>
    </location>
</feature>
<dbReference type="EMBL" id="JAKROA010000004">
    <property type="protein sequence ID" value="KAL5107769.1"/>
    <property type="molecule type" value="Genomic_DNA"/>
</dbReference>